<dbReference type="Gene3D" id="1.20.120.160">
    <property type="entry name" value="HPT domain"/>
    <property type="match status" value="1"/>
</dbReference>
<dbReference type="PANTHER" id="PTHR45138:SF9">
    <property type="entry name" value="DIGUANYLATE CYCLASE DGCM-RELATED"/>
    <property type="match status" value="1"/>
</dbReference>
<dbReference type="GO" id="GO:0052621">
    <property type="term" value="F:diguanylate cyclase activity"/>
    <property type="evidence" value="ECO:0007669"/>
    <property type="project" value="UniProtKB-EC"/>
</dbReference>
<feature type="modified residue" description="4-aspartylphosphate" evidence="3">
    <location>
        <position position="195"/>
    </location>
</feature>
<protein>
    <recommendedName>
        <fullName evidence="1">diguanylate cyclase</fullName>
        <ecNumber evidence="1">2.7.7.65</ecNumber>
    </recommendedName>
</protein>
<keyword evidence="7" id="KW-1185">Reference proteome</keyword>
<dbReference type="RefSeq" id="WP_160963696.1">
    <property type="nucleotide sequence ID" value="NZ_WVUD01000054.1"/>
</dbReference>
<dbReference type="PROSITE" id="PS50110">
    <property type="entry name" value="RESPONSE_REGULATORY"/>
    <property type="match status" value="2"/>
</dbReference>
<proteinExistence type="predicted"/>
<dbReference type="GO" id="GO:1902201">
    <property type="term" value="P:negative regulation of bacterial-type flagellum-dependent cell motility"/>
    <property type="evidence" value="ECO:0007669"/>
    <property type="project" value="TreeGrafter"/>
</dbReference>
<dbReference type="GO" id="GO:0000160">
    <property type="term" value="P:phosphorelay signal transduction system"/>
    <property type="evidence" value="ECO:0007669"/>
    <property type="project" value="InterPro"/>
</dbReference>
<dbReference type="PROSITE" id="PS50887">
    <property type="entry name" value="GGDEF"/>
    <property type="match status" value="1"/>
</dbReference>
<dbReference type="PANTHER" id="PTHR45138">
    <property type="entry name" value="REGULATORY COMPONENTS OF SENSORY TRANSDUCTION SYSTEM"/>
    <property type="match status" value="1"/>
</dbReference>
<dbReference type="Pfam" id="PF00990">
    <property type="entry name" value="GGDEF"/>
    <property type="match status" value="1"/>
</dbReference>
<dbReference type="GO" id="GO:0043709">
    <property type="term" value="P:cell adhesion involved in single-species biofilm formation"/>
    <property type="evidence" value="ECO:0007669"/>
    <property type="project" value="TreeGrafter"/>
</dbReference>
<dbReference type="InterPro" id="IPR050469">
    <property type="entry name" value="Diguanylate_Cyclase"/>
</dbReference>
<comment type="catalytic activity">
    <reaction evidence="2">
        <text>2 GTP = 3',3'-c-di-GMP + 2 diphosphate</text>
        <dbReference type="Rhea" id="RHEA:24898"/>
        <dbReference type="ChEBI" id="CHEBI:33019"/>
        <dbReference type="ChEBI" id="CHEBI:37565"/>
        <dbReference type="ChEBI" id="CHEBI:58805"/>
        <dbReference type="EC" id="2.7.7.65"/>
    </reaction>
</comment>
<comment type="caution">
    <text evidence="6">The sequence shown here is derived from an EMBL/GenBank/DDBJ whole genome shotgun (WGS) entry which is preliminary data.</text>
</comment>
<accession>A0A7C9MLF3</accession>
<evidence type="ECO:0000313" key="7">
    <source>
        <dbReference type="Proteomes" id="UP000482487"/>
    </source>
</evidence>
<dbReference type="SUPFAM" id="SSF47226">
    <property type="entry name" value="Histidine-containing phosphotransfer domain, HPT domain"/>
    <property type="match status" value="1"/>
</dbReference>
<dbReference type="Gene3D" id="3.30.70.270">
    <property type="match status" value="1"/>
</dbReference>
<dbReference type="InterPro" id="IPR011006">
    <property type="entry name" value="CheY-like_superfamily"/>
</dbReference>
<dbReference type="InterPro" id="IPR043128">
    <property type="entry name" value="Rev_trsase/Diguanyl_cyclase"/>
</dbReference>
<dbReference type="SUPFAM" id="SSF52172">
    <property type="entry name" value="CheY-like"/>
    <property type="match status" value="2"/>
</dbReference>
<dbReference type="EMBL" id="WVUD01000054">
    <property type="protein sequence ID" value="MYL85069.1"/>
    <property type="molecule type" value="Genomic_DNA"/>
</dbReference>
<feature type="domain" description="Response regulatory" evidence="4">
    <location>
        <begin position="146"/>
        <end position="264"/>
    </location>
</feature>
<dbReference type="FunFam" id="3.30.70.270:FF:000001">
    <property type="entry name" value="Diguanylate cyclase domain protein"/>
    <property type="match status" value="1"/>
</dbReference>
<evidence type="ECO:0000313" key="6">
    <source>
        <dbReference type="EMBL" id="MYL85069.1"/>
    </source>
</evidence>
<dbReference type="CDD" id="cd01949">
    <property type="entry name" value="GGDEF"/>
    <property type="match status" value="1"/>
</dbReference>
<dbReference type="InterPro" id="IPR036641">
    <property type="entry name" value="HPT_dom_sf"/>
</dbReference>
<dbReference type="SUPFAM" id="SSF55073">
    <property type="entry name" value="Nucleotide cyclase"/>
    <property type="match status" value="1"/>
</dbReference>
<name>A0A7C9MLF3_9BACT</name>
<dbReference type="GO" id="GO:0005886">
    <property type="term" value="C:plasma membrane"/>
    <property type="evidence" value="ECO:0007669"/>
    <property type="project" value="TreeGrafter"/>
</dbReference>
<dbReference type="SMART" id="SM00267">
    <property type="entry name" value="GGDEF"/>
    <property type="match status" value="1"/>
</dbReference>
<dbReference type="CDD" id="cd00156">
    <property type="entry name" value="REC"/>
    <property type="match status" value="2"/>
</dbReference>
<feature type="domain" description="Response regulatory" evidence="4">
    <location>
        <begin position="273"/>
        <end position="389"/>
    </location>
</feature>
<sequence length="569" mass="62451">MTDTKPLSPREKIAKLRAAFVEQLPARIRHAHVLFERLKIDPEDHAAAVDLHRFLHNLKGTGSSFGFQELGAAVTLGEGLVAKLLDIPARPVPENWEQRLSEYLGRIEKAASEACSLFCGLPGCDNPEFTLPNFSIQSVADCSGRLVYICDDEVLTLENLASQLACFGYETQSFTDTTALLEAVDRRRPDALILDIHFPEGQIAGVEALAEVRRRAGNCDVPAIFLSARSDFAARMAAVQAGGAAYFHKPANVSELVAALDELTHQQQPVPYRILVVDDEPGLASYHSIILQEAGMATYQVTDPSSVLQVLQEFLPDMVLMDMYMPECNGLDLARLIRQVPEHVGLPIIYLSSEPDRKKQFGAMRVGAEGFMTKPVVPCELVATVTILAERMRILRSLMARDSLTGLLNHTTTTHLLQNALATAERAGGSLCLAMMDLDRFKLVNDTHGHLVGDQVLLALSRVLRQRLRSSDIIGRYGGEEFAAILQDITLDRATHLIDELRKDFARVVFHSASGEFSCTFSAGVAGYPAYTSGELLREAADRALYEAKRNGRNCVVPNTTQPGEPSKT</sequence>
<dbReference type="EC" id="2.7.7.65" evidence="1"/>
<dbReference type="InterPro" id="IPR001789">
    <property type="entry name" value="Sig_transdc_resp-reg_receiver"/>
</dbReference>
<feature type="modified residue" description="4-aspartylphosphate" evidence="3">
    <location>
        <position position="322"/>
    </location>
</feature>
<evidence type="ECO:0000259" key="4">
    <source>
        <dbReference type="PROSITE" id="PS50110"/>
    </source>
</evidence>
<evidence type="ECO:0000256" key="1">
    <source>
        <dbReference type="ARBA" id="ARBA00012528"/>
    </source>
</evidence>
<dbReference type="Pfam" id="PF00072">
    <property type="entry name" value="Response_reg"/>
    <property type="match status" value="2"/>
</dbReference>
<dbReference type="Gene3D" id="3.40.50.2300">
    <property type="match status" value="2"/>
</dbReference>
<keyword evidence="3" id="KW-0597">Phosphoprotein</keyword>
<feature type="domain" description="GGDEF" evidence="5">
    <location>
        <begin position="429"/>
        <end position="561"/>
    </location>
</feature>
<dbReference type="InterPro" id="IPR029787">
    <property type="entry name" value="Nucleotide_cyclase"/>
</dbReference>
<dbReference type="AlphaFoldDB" id="A0A7C9MLF3"/>
<evidence type="ECO:0000256" key="2">
    <source>
        <dbReference type="ARBA" id="ARBA00034247"/>
    </source>
</evidence>
<dbReference type="Proteomes" id="UP000482487">
    <property type="component" value="Unassembled WGS sequence"/>
</dbReference>
<dbReference type="NCBIfam" id="TIGR00254">
    <property type="entry name" value="GGDEF"/>
    <property type="match status" value="1"/>
</dbReference>
<gene>
    <name evidence="6" type="ORF">GTA51_18315</name>
</gene>
<dbReference type="InterPro" id="IPR000160">
    <property type="entry name" value="GGDEF_dom"/>
</dbReference>
<evidence type="ECO:0000259" key="5">
    <source>
        <dbReference type="PROSITE" id="PS50887"/>
    </source>
</evidence>
<organism evidence="6 7">
    <name type="scientific">Solidesulfovibrio aerotolerans</name>
    <dbReference type="NCBI Taxonomy" id="295255"/>
    <lineage>
        <taxon>Bacteria</taxon>
        <taxon>Pseudomonadati</taxon>
        <taxon>Thermodesulfobacteriota</taxon>
        <taxon>Desulfovibrionia</taxon>
        <taxon>Desulfovibrionales</taxon>
        <taxon>Desulfovibrionaceae</taxon>
        <taxon>Solidesulfovibrio</taxon>
    </lineage>
</organism>
<dbReference type="OrthoDB" id="9778432at2"/>
<dbReference type="SMART" id="SM00448">
    <property type="entry name" value="REC"/>
    <property type="match status" value="2"/>
</dbReference>
<evidence type="ECO:0000256" key="3">
    <source>
        <dbReference type="PROSITE-ProRule" id="PRU00169"/>
    </source>
</evidence>
<reference evidence="6 7" key="1">
    <citation type="submission" date="2020-01" db="EMBL/GenBank/DDBJ databases">
        <title>Genome sequence of Desulfovibrio aerotolerans DSM 16695(T).</title>
        <authorList>
            <person name="Karnachuk O."/>
            <person name="Avakyan M."/>
            <person name="Mardanov A."/>
            <person name="Kadnikov V."/>
            <person name="Ravin N."/>
        </authorList>
    </citation>
    <scope>NUCLEOTIDE SEQUENCE [LARGE SCALE GENOMIC DNA]</scope>
    <source>
        <strain evidence="6 7">DSM 16695</strain>
    </source>
</reference>